<reference evidence="1" key="1">
    <citation type="journal article" date="2020" name="mSystems">
        <title>Genome- and Community-Level Interaction Insights into Carbon Utilization and Element Cycling Functions of Hydrothermarchaeota in Hydrothermal Sediment.</title>
        <authorList>
            <person name="Zhou Z."/>
            <person name="Liu Y."/>
            <person name="Xu W."/>
            <person name="Pan J."/>
            <person name="Luo Z.H."/>
            <person name="Li M."/>
        </authorList>
    </citation>
    <scope>NUCLEOTIDE SEQUENCE [LARGE SCALE GENOMIC DNA]</scope>
    <source>
        <strain evidence="1">HyVt-533</strain>
    </source>
</reference>
<accession>A0A7V5NYF7</accession>
<dbReference type="EMBL" id="DROK01000033">
    <property type="protein sequence ID" value="HHI96428.1"/>
    <property type="molecule type" value="Genomic_DNA"/>
</dbReference>
<name>A0A7V5NYF7_9BACT</name>
<comment type="caution">
    <text evidence="1">The sequence shown here is derived from an EMBL/GenBank/DDBJ whole genome shotgun (WGS) entry which is preliminary data.</text>
</comment>
<proteinExistence type="predicted"/>
<sequence length="335" mass="38643">MKELLALSTHQKDLTLVEEGALGPLLEEFSLAGVELLPLKEVPEGIRPFVCGVHLPFQPVWLPFWLEDRRYLREVFPGETNLARFFGGERPEDFLNLLKGWFERALSLKPAYLVFHVSHCGLEEVFSLRFRYDKKTVLQAVAEVLNAALEGFPAQRSLLLFENLWWPGLTLLEDWEAEYFWDRLRVPFPTGLLLDTGHLLNASYLLRQPSMFRGPVYPAQALSLLFEVLSKKPPSLRELIKGVHLNFSPRADLFFSDEEGKRRCLAASDPLFRFRLARERVLSLDPHFPFYGVDLRPFLDLLAPDFLVHELRFSSLADLRPKLRLQKECLSDHGS</sequence>
<organism evidence="1">
    <name type="scientific">Thermodesulfatator atlanticus</name>
    <dbReference type="NCBI Taxonomy" id="501497"/>
    <lineage>
        <taxon>Bacteria</taxon>
        <taxon>Pseudomonadati</taxon>
        <taxon>Thermodesulfobacteriota</taxon>
        <taxon>Thermodesulfobacteria</taxon>
        <taxon>Thermodesulfobacteriales</taxon>
        <taxon>Thermodesulfatatoraceae</taxon>
        <taxon>Thermodesulfatator</taxon>
    </lineage>
</organism>
<gene>
    <name evidence="1" type="ORF">ENJ96_01090</name>
</gene>
<dbReference type="Gene3D" id="3.20.20.150">
    <property type="entry name" value="Divalent-metal-dependent TIM barrel enzymes"/>
    <property type="match status" value="1"/>
</dbReference>
<dbReference type="SUPFAM" id="SSF51658">
    <property type="entry name" value="Xylose isomerase-like"/>
    <property type="match status" value="1"/>
</dbReference>
<evidence type="ECO:0000313" key="1">
    <source>
        <dbReference type="EMBL" id="HHI96428.1"/>
    </source>
</evidence>
<protein>
    <recommendedName>
        <fullName evidence="2">Xylose isomerase-like TIM barrel domain-containing protein</fullName>
    </recommendedName>
</protein>
<dbReference type="InterPro" id="IPR036237">
    <property type="entry name" value="Xyl_isomerase-like_sf"/>
</dbReference>
<dbReference type="Proteomes" id="UP000886101">
    <property type="component" value="Unassembled WGS sequence"/>
</dbReference>
<dbReference type="AlphaFoldDB" id="A0A7V5NYF7"/>
<evidence type="ECO:0008006" key="2">
    <source>
        <dbReference type="Google" id="ProtNLM"/>
    </source>
</evidence>